<proteinExistence type="predicted"/>
<dbReference type="AlphaFoldDB" id="A0A450U202"/>
<accession>A0A450U202</accession>
<name>A0A450U202_9GAMM</name>
<evidence type="ECO:0000313" key="1">
    <source>
        <dbReference type="EMBL" id="VFJ76684.1"/>
    </source>
</evidence>
<gene>
    <name evidence="1" type="ORF">BECKFW1821C_GA0114237_11083</name>
</gene>
<reference evidence="1" key="1">
    <citation type="submission" date="2019-02" db="EMBL/GenBank/DDBJ databases">
        <authorList>
            <person name="Gruber-Vodicka R. H."/>
            <person name="Seah K. B. B."/>
        </authorList>
    </citation>
    <scope>NUCLEOTIDE SEQUENCE</scope>
    <source>
        <strain evidence="1">BECK_BZ131</strain>
    </source>
</reference>
<organism evidence="1">
    <name type="scientific">Candidatus Kentrum sp. FW</name>
    <dbReference type="NCBI Taxonomy" id="2126338"/>
    <lineage>
        <taxon>Bacteria</taxon>
        <taxon>Pseudomonadati</taxon>
        <taxon>Pseudomonadota</taxon>
        <taxon>Gammaproteobacteria</taxon>
        <taxon>Candidatus Kentrum</taxon>
    </lineage>
</organism>
<sequence>MVARTGYFGGTDHAIDGLYMEKFRVFNEIGDRLQEVSFEGKTPLDNLAVVSVIHSMFSGLPLVGMLEYTLNGHQGYQRTHVTEHIHLICDGDAPNLKYSQFGTDDPSLAMPLIPHAAAGYEMARNHGISMERIEELEREIMEDYLHICQQVAGEMERYWHKQPDEQLARRYRALRISSITASRNRGNHLFPAPRFVE</sequence>
<protein>
    <submittedName>
        <fullName evidence="1">Uncharacterized protein</fullName>
    </submittedName>
</protein>
<dbReference type="EMBL" id="CAADFE010000108">
    <property type="protein sequence ID" value="VFJ76684.1"/>
    <property type="molecule type" value="Genomic_DNA"/>
</dbReference>